<dbReference type="InterPro" id="IPR010999">
    <property type="entry name" value="Retrovr_matrix"/>
</dbReference>
<dbReference type="PANTHER" id="PTHR33166">
    <property type="entry name" value="GAG_P30 DOMAIN-CONTAINING PROTEIN"/>
    <property type="match status" value="1"/>
</dbReference>
<dbReference type="InterPro" id="IPR003036">
    <property type="entry name" value="Gag_P30"/>
</dbReference>
<dbReference type="Gene3D" id="1.10.150.180">
    <property type="entry name" value="Gamma-retroviral matrix domain"/>
    <property type="match status" value="1"/>
</dbReference>
<dbReference type="InterPro" id="IPR036875">
    <property type="entry name" value="Znf_CCHC_sf"/>
</dbReference>
<dbReference type="InterPro" id="IPR000840">
    <property type="entry name" value="G_retro_matrix"/>
</dbReference>
<feature type="compositionally biased region" description="Basic and acidic residues" evidence="6">
    <location>
        <begin position="466"/>
        <end position="478"/>
    </location>
</feature>
<keyword evidence="5" id="KW-0862">Zinc</keyword>
<sequence>RGRTVINYCTPLGCMLRNFSKFAKQADYGVKIKKGDLIKFCQLEWPIFGVHWTPKGYFVVKEVIAIHEIVMQDGHWAQFPYIDCWLGVIKNQPPWIKKCLVKSHVTVVKGKTQGGPPVLPESNVGGDSELAEYRTCSPVTLSGNEDESDTSSGSSPSAPPLPPSGKPPPAYQSIPNDSEHVPQPSAPSESGNKGYYLRKTVESQPVLNCPMREVIGEGGNATFVYTPFSTSDLFNWKNQSPSFREDPEKMRDLFRSIGQTHQPTWADVQMMLQTLLTPEERRLVLGTAEHIAAAKVEAEGAAGRTLRDTLKAMEKTVPRVTNLSKLYEVRQGKEENPSAFLRRLYEAFCRFSDLDPEAPDNQRMVNLMFIGQSTADIHKKLQKTEGGAGKPISELVKIAYKVYGNHEQVQERKENKKAQRQMAALAGAITGGNPGKAEIQKRKGEKVGADICAYCKEKGHWKRECPKLKEKREGEPRGHLMQTGPRPANSK</sequence>
<evidence type="ECO:0000256" key="1">
    <source>
        <dbReference type="ARBA" id="ARBA00004165"/>
    </source>
</evidence>
<dbReference type="Pfam" id="PF02093">
    <property type="entry name" value="Gag_p30"/>
    <property type="match status" value="2"/>
</dbReference>
<evidence type="ECO:0000313" key="8">
    <source>
        <dbReference type="Ensembl" id="ENSCPRP00005025674.1"/>
    </source>
</evidence>
<feature type="region of interest" description="Disordered" evidence="6">
    <location>
        <begin position="139"/>
        <end position="193"/>
    </location>
</feature>
<comment type="subcellular location">
    <subcellularLocation>
        <location evidence="1">Host cell membrane</location>
    </subcellularLocation>
</comment>
<dbReference type="Pfam" id="PF01140">
    <property type="entry name" value="Gag_MA"/>
    <property type="match status" value="1"/>
</dbReference>
<evidence type="ECO:0000256" key="6">
    <source>
        <dbReference type="SAM" id="MobiDB-lite"/>
    </source>
</evidence>
<dbReference type="GO" id="GO:0019068">
    <property type="term" value="P:virion assembly"/>
    <property type="evidence" value="ECO:0007669"/>
    <property type="project" value="InterPro"/>
</dbReference>
<dbReference type="PROSITE" id="PS50158">
    <property type="entry name" value="ZF_CCHC"/>
    <property type="match status" value="1"/>
</dbReference>
<dbReference type="GeneTree" id="ENSGT00980000198916"/>
<dbReference type="InterPro" id="IPR008919">
    <property type="entry name" value="Retrov_capsid_N"/>
</dbReference>
<dbReference type="SUPFAM" id="SSF57756">
    <property type="entry name" value="Retrovirus zinc finger-like domains"/>
    <property type="match status" value="1"/>
</dbReference>
<feature type="region of interest" description="Disordered" evidence="6">
    <location>
        <begin position="466"/>
        <end position="491"/>
    </location>
</feature>
<evidence type="ECO:0000256" key="5">
    <source>
        <dbReference type="PROSITE-ProRule" id="PRU00047"/>
    </source>
</evidence>
<evidence type="ECO:0000259" key="7">
    <source>
        <dbReference type="PROSITE" id="PS50158"/>
    </source>
</evidence>
<dbReference type="Gene3D" id="1.10.375.10">
    <property type="entry name" value="Human Immunodeficiency Virus Type 1 Capsid Protein"/>
    <property type="match status" value="1"/>
</dbReference>
<keyword evidence="4" id="KW-0472">Membrane</keyword>
<evidence type="ECO:0000313" key="9">
    <source>
        <dbReference type="Proteomes" id="UP000594220"/>
    </source>
</evidence>
<feature type="compositionally biased region" description="Pro residues" evidence="6">
    <location>
        <begin position="157"/>
        <end position="170"/>
    </location>
</feature>
<dbReference type="AlphaFoldDB" id="A0A7M4FL61"/>
<keyword evidence="3" id="KW-1043">Host membrane</keyword>
<name>A0A7M4FL61_CROPO</name>
<reference evidence="8" key="1">
    <citation type="submission" date="2025-08" db="UniProtKB">
        <authorList>
            <consortium name="Ensembl"/>
        </authorList>
    </citation>
    <scope>IDENTIFICATION</scope>
</reference>
<evidence type="ECO:0000256" key="3">
    <source>
        <dbReference type="ARBA" id="ARBA00022870"/>
    </source>
</evidence>
<dbReference type="InterPro" id="IPR001878">
    <property type="entry name" value="Znf_CCHC"/>
</dbReference>
<keyword evidence="9" id="KW-1185">Reference proteome</keyword>
<keyword evidence="5" id="KW-0863">Zinc-finger</keyword>
<proteinExistence type="predicted"/>
<protein>
    <recommendedName>
        <fullName evidence="7">CCHC-type domain-containing protein</fullName>
    </recommendedName>
</protein>
<dbReference type="Gene3D" id="4.10.60.10">
    <property type="entry name" value="Zinc finger, CCHC-type"/>
    <property type="match status" value="1"/>
</dbReference>
<accession>A0A7M4FL61</accession>
<dbReference type="InterPro" id="IPR036946">
    <property type="entry name" value="G_retro_matrix_sf"/>
</dbReference>
<keyword evidence="5" id="KW-0479">Metal-binding</keyword>
<dbReference type="Ensembl" id="ENSCPRT00005029974.1">
    <property type="protein sequence ID" value="ENSCPRP00005025674.1"/>
    <property type="gene ID" value="ENSCPRG00005017789.1"/>
</dbReference>
<feature type="domain" description="CCHC-type" evidence="7">
    <location>
        <begin position="452"/>
        <end position="467"/>
    </location>
</feature>
<evidence type="ECO:0000256" key="2">
    <source>
        <dbReference type="ARBA" id="ARBA00022511"/>
    </source>
</evidence>
<dbReference type="SUPFAM" id="SSF47836">
    <property type="entry name" value="Retroviral matrix proteins"/>
    <property type="match status" value="1"/>
</dbReference>
<dbReference type="InterPro" id="IPR050462">
    <property type="entry name" value="Retroviral_Gag-Pol_poly"/>
</dbReference>
<dbReference type="OMA" id="RTINIAF"/>
<dbReference type="Pfam" id="PF00098">
    <property type="entry name" value="zf-CCHC"/>
    <property type="match status" value="1"/>
</dbReference>
<organism evidence="8 9">
    <name type="scientific">Crocodylus porosus</name>
    <name type="common">Saltwater crocodile</name>
    <name type="synonym">Estuarine crocodile</name>
    <dbReference type="NCBI Taxonomy" id="8502"/>
    <lineage>
        <taxon>Eukaryota</taxon>
        <taxon>Metazoa</taxon>
        <taxon>Chordata</taxon>
        <taxon>Craniata</taxon>
        <taxon>Vertebrata</taxon>
        <taxon>Euteleostomi</taxon>
        <taxon>Archelosauria</taxon>
        <taxon>Archosauria</taxon>
        <taxon>Crocodylia</taxon>
        <taxon>Longirostres</taxon>
        <taxon>Crocodylidae</taxon>
        <taxon>Crocodylus</taxon>
    </lineage>
</organism>
<evidence type="ECO:0000256" key="4">
    <source>
        <dbReference type="ARBA" id="ARBA00023136"/>
    </source>
</evidence>
<dbReference type="GO" id="GO:0008270">
    <property type="term" value="F:zinc ion binding"/>
    <property type="evidence" value="ECO:0007669"/>
    <property type="project" value="UniProtKB-KW"/>
</dbReference>
<dbReference type="Proteomes" id="UP000594220">
    <property type="component" value="Unplaced"/>
</dbReference>
<dbReference type="SMART" id="SM00343">
    <property type="entry name" value="ZnF_C2HC"/>
    <property type="match status" value="1"/>
</dbReference>
<dbReference type="GO" id="GO:0003676">
    <property type="term" value="F:nucleic acid binding"/>
    <property type="evidence" value="ECO:0007669"/>
    <property type="project" value="InterPro"/>
</dbReference>
<dbReference type="SUPFAM" id="SSF47943">
    <property type="entry name" value="Retrovirus capsid protein, N-terminal core domain"/>
    <property type="match status" value="1"/>
</dbReference>
<reference evidence="8" key="2">
    <citation type="submission" date="2025-09" db="UniProtKB">
        <authorList>
            <consortium name="Ensembl"/>
        </authorList>
    </citation>
    <scope>IDENTIFICATION</scope>
</reference>
<keyword evidence="2" id="KW-1032">Host cell membrane</keyword>